<dbReference type="RefSeq" id="WP_091183836.1">
    <property type="nucleotide sequence ID" value="NZ_FOMT01000002.1"/>
</dbReference>
<reference evidence="3" key="1">
    <citation type="submission" date="2016-10" db="EMBL/GenBank/DDBJ databases">
        <authorList>
            <person name="Varghese N."/>
            <person name="Submissions S."/>
        </authorList>
    </citation>
    <scope>NUCLEOTIDE SEQUENCE [LARGE SCALE GENOMIC DNA]</scope>
    <source>
        <strain evidence="3">CGMCC 1.10784</strain>
    </source>
</reference>
<accession>A0A1I1WSD9</accession>
<sequence>MASVIAILALAAGTFWLEAPGLIRRKQFRELVIFLVLLLAGSALCSALILQVKLPNPFMLIKWMYGWTGGTTTM</sequence>
<proteinExistence type="predicted"/>
<organism evidence="2 3">
    <name type="scientific">Paenibacillus catalpae</name>
    <dbReference type="NCBI Taxonomy" id="1045775"/>
    <lineage>
        <taxon>Bacteria</taxon>
        <taxon>Bacillati</taxon>
        <taxon>Bacillota</taxon>
        <taxon>Bacilli</taxon>
        <taxon>Bacillales</taxon>
        <taxon>Paenibacillaceae</taxon>
        <taxon>Paenibacillus</taxon>
    </lineage>
</organism>
<keyword evidence="3" id="KW-1185">Reference proteome</keyword>
<evidence type="ECO:0000313" key="3">
    <source>
        <dbReference type="Proteomes" id="UP000198855"/>
    </source>
</evidence>
<keyword evidence="1" id="KW-0472">Membrane</keyword>
<dbReference type="AlphaFoldDB" id="A0A1I1WSD9"/>
<dbReference type="Proteomes" id="UP000198855">
    <property type="component" value="Unassembled WGS sequence"/>
</dbReference>
<dbReference type="STRING" id="1045775.SAMN05216378_1849"/>
<keyword evidence="1" id="KW-1133">Transmembrane helix</keyword>
<feature type="transmembrane region" description="Helical" evidence="1">
    <location>
        <begin position="31"/>
        <end position="52"/>
    </location>
</feature>
<evidence type="ECO:0000313" key="2">
    <source>
        <dbReference type="EMBL" id="SFD97962.1"/>
    </source>
</evidence>
<keyword evidence="1" id="KW-0812">Transmembrane</keyword>
<protein>
    <submittedName>
        <fullName evidence="2">Uncharacterized protein</fullName>
    </submittedName>
</protein>
<name>A0A1I1WSD9_9BACL</name>
<dbReference type="EMBL" id="FOMT01000002">
    <property type="protein sequence ID" value="SFD97962.1"/>
    <property type="molecule type" value="Genomic_DNA"/>
</dbReference>
<gene>
    <name evidence="2" type="ORF">SAMN05216378_1849</name>
</gene>
<dbReference type="OrthoDB" id="2112909at2"/>
<evidence type="ECO:0000256" key="1">
    <source>
        <dbReference type="SAM" id="Phobius"/>
    </source>
</evidence>